<dbReference type="AlphaFoldDB" id="A0A4C1XC20"/>
<name>A0A4C1XC20_EUMVA</name>
<dbReference type="Proteomes" id="UP000299102">
    <property type="component" value="Unassembled WGS sequence"/>
</dbReference>
<evidence type="ECO:0000313" key="2">
    <source>
        <dbReference type="Proteomes" id="UP000299102"/>
    </source>
</evidence>
<dbReference type="EMBL" id="BGZK01000788">
    <property type="protein sequence ID" value="GBP60492.1"/>
    <property type="molecule type" value="Genomic_DNA"/>
</dbReference>
<proteinExistence type="predicted"/>
<organism evidence="1 2">
    <name type="scientific">Eumeta variegata</name>
    <name type="common">Bagworm moth</name>
    <name type="synonym">Eumeta japonica</name>
    <dbReference type="NCBI Taxonomy" id="151549"/>
    <lineage>
        <taxon>Eukaryota</taxon>
        <taxon>Metazoa</taxon>
        <taxon>Ecdysozoa</taxon>
        <taxon>Arthropoda</taxon>
        <taxon>Hexapoda</taxon>
        <taxon>Insecta</taxon>
        <taxon>Pterygota</taxon>
        <taxon>Neoptera</taxon>
        <taxon>Endopterygota</taxon>
        <taxon>Lepidoptera</taxon>
        <taxon>Glossata</taxon>
        <taxon>Ditrysia</taxon>
        <taxon>Tineoidea</taxon>
        <taxon>Psychidae</taxon>
        <taxon>Oiketicinae</taxon>
        <taxon>Eumeta</taxon>
    </lineage>
</organism>
<keyword evidence="2" id="KW-1185">Reference proteome</keyword>
<protein>
    <submittedName>
        <fullName evidence="1">Uncharacterized protein</fullName>
    </submittedName>
</protein>
<accession>A0A4C1XC20</accession>
<gene>
    <name evidence="1" type="ORF">EVAR_37528_1</name>
</gene>
<sequence>MHVPHDEIDRQLNPVAVDAILYLHPCALARKGQLRFGFGCYYSSVDETFLRSERVELFKKNMASCDWRADQWTKADQVDSMLKLQLFPQYQTDNLDIEENEAAATQHDPDSAEKPVTTHVFLPKEEKYHGREQPLLTCITMDAVNNFISFPMIWVMSNNQ</sequence>
<comment type="caution">
    <text evidence="1">The sequence shown here is derived from an EMBL/GenBank/DDBJ whole genome shotgun (WGS) entry which is preliminary data.</text>
</comment>
<reference evidence="1 2" key="1">
    <citation type="journal article" date="2019" name="Commun. Biol.">
        <title>The bagworm genome reveals a unique fibroin gene that provides high tensile strength.</title>
        <authorList>
            <person name="Kono N."/>
            <person name="Nakamura H."/>
            <person name="Ohtoshi R."/>
            <person name="Tomita M."/>
            <person name="Numata K."/>
            <person name="Arakawa K."/>
        </authorList>
    </citation>
    <scope>NUCLEOTIDE SEQUENCE [LARGE SCALE GENOMIC DNA]</scope>
</reference>
<evidence type="ECO:0000313" key="1">
    <source>
        <dbReference type="EMBL" id="GBP60492.1"/>
    </source>
</evidence>